<feature type="compositionally biased region" description="Basic and acidic residues" evidence="3">
    <location>
        <begin position="351"/>
        <end position="368"/>
    </location>
</feature>
<comment type="caution">
    <text evidence="4">The sequence shown here is derived from an EMBL/GenBank/DDBJ whole genome shotgun (WGS) entry which is preliminary data.</text>
</comment>
<feature type="compositionally biased region" description="Basic residues" evidence="3">
    <location>
        <begin position="538"/>
        <end position="547"/>
    </location>
</feature>
<protein>
    <recommendedName>
        <fullName evidence="6">Dapper homolog 2</fullName>
    </recommendedName>
</protein>
<dbReference type="OMA" id="CIQNNSH"/>
<feature type="region of interest" description="Disordered" evidence="3">
    <location>
        <begin position="491"/>
        <end position="613"/>
    </location>
</feature>
<name>A0A401T1X4_CHIPU</name>
<dbReference type="OrthoDB" id="9950432at2759"/>
<keyword evidence="5" id="KW-1185">Reference proteome</keyword>
<feature type="compositionally biased region" description="Gly residues" evidence="3">
    <location>
        <begin position="518"/>
        <end position="529"/>
    </location>
</feature>
<accession>A0A401T1X4</accession>
<dbReference type="GO" id="GO:0005737">
    <property type="term" value="C:cytoplasm"/>
    <property type="evidence" value="ECO:0007669"/>
    <property type="project" value="TreeGrafter"/>
</dbReference>
<proteinExistence type="inferred from homology"/>
<dbReference type="PANTHER" id="PTHR15919:SF13">
    <property type="entry name" value="DAPPER HOMOLOG 2"/>
    <property type="match status" value="1"/>
</dbReference>
<gene>
    <name evidence="4" type="ORF">chiPu_0015125</name>
</gene>
<feature type="compositionally biased region" description="Basic and acidic residues" evidence="3">
    <location>
        <begin position="169"/>
        <end position="180"/>
    </location>
</feature>
<dbReference type="STRING" id="137246.A0A401T1X4"/>
<dbReference type="PANTHER" id="PTHR15919">
    <property type="entry name" value="DAPPER-RELATED"/>
    <property type="match status" value="1"/>
</dbReference>
<dbReference type="Proteomes" id="UP000287033">
    <property type="component" value="Unassembled WGS sequence"/>
</dbReference>
<evidence type="ECO:0000313" key="4">
    <source>
        <dbReference type="EMBL" id="GCC36630.1"/>
    </source>
</evidence>
<keyword evidence="2" id="KW-0175">Coiled coil</keyword>
<evidence type="ECO:0000256" key="3">
    <source>
        <dbReference type="SAM" id="MobiDB-lite"/>
    </source>
</evidence>
<dbReference type="GO" id="GO:1900108">
    <property type="term" value="P:negative regulation of nodal signaling pathway"/>
    <property type="evidence" value="ECO:0007669"/>
    <property type="project" value="TreeGrafter"/>
</dbReference>
<evidence type="ECO:0000256" key="1">
    <source>
        <dbReference type="ARBA" id="ARBA00010807"/>
    </source>
</evidence>
<dbReference type="AlphaFoldDB" id="A0A401T1X4"/>
<feature type="region of interest" description="Disordered" evidence="3">
    <location>
        <begin position="351"/>
        <end position="371"/>
    </location>
</feature>
<feature type="region of interest" description="Disordered" evidence="3">
    <location>
        <begin position="109"/>
        <end position="129"/>
    </location>
</feature>
<evidence type="ECO:0000256" key="2">
    <source>
        <dbReference type="ARBA" id="ARBA00023054"/>
    </source>
</evidence>
<comment type="similarity">
    <text evidence="1">Belongs to the dapper family.</text>
</comment>
<reference evidence="4 5" key="1">
    <citation type="journal article" date="2018" name="Nat. Ecol. Evol.">
        <title>Shark genomes provide insights into elasmobranch evolution and the origin of vertebrates.</title>
        <authorList>
            <person name="Hara Y"/>
            <person name="Yamaguchi K"/>
            <person name="Onimaru K"/>
            <person name="Kadota M"/>
            <person name="Koyanagi M"/>
            <person name="Keeley SD"/>
            <person name="Tatsumi K"/>
            <person name="Tanaka K"/>
            <person name="Motone F"/>
            <person name="Kageyama Y"/>
            <person name="Nozu R"/>
            <person name="Adachi N"/>
            <person name="Nishimura O"/>
            <person name="Nakagawa R"/>
            <person name="Tanegashima C"/>
            <person name="Kiyatake I"/>
            <person name="Matsumoto R"/>
            <person name="Murakumo K"/>
            <person name="Nishida K"/>
            <person name="Terakita A"/>
            <person name="Kuratani S"/>
            <person name="Sato K"/>
            <person name="Hyodo S Kuraku.S."/>
        </authorList>
    </citation>
    <scope>NUCLEOTIDE SEQUENCE [LARGE SCALE GENOMIC DNA]</scope>
</reference>
<evidence type="ECO:0000313" key="5">
    <source>
        <dbReference type="Proteomes" id="UP000287033"/>
    </source>
</evidence>
<sequence>MLSRRRRSVPAPSAAFDRCRAGERLQTALAGLQELKLLKEKQRELVKGALEMESPTAALSTRQCITEEAQLEATLSCLKEQLSHLRKQDAGLKIHLQQLDRQIHELKLDVNKSSPEQPESDSRPSSGFYELSDGGSCSLSASCTSVSSGCTSSSLSSMLYCSHPAETRVLRSEGRPRSADELTVPSPAFKQQGPGKRPGGGIRTSAELLPGVHTARLGVPRRRPVSTGDLERLVPWQTGPTGISDWKLPLPAFTRNEPQLPALDQRFRCDLISEDSSDVYTYPSPLHAVALHSPVFYPTGRVGGMDSRPHGVPVQGVLPSKTRAVCPKIGSLPPQATVGGTGPELRARATMTEKEQEPCTKAPPKEQAMRPSDLQRAASCRAVGRPAGGTVGAGLKSLGANCWPPIPPPGWEGLEVQVDVPCGLVVPSDSLGTRSSLSHSVGLTRHGRLDSSIDSIQTTDRRAGVRPGKDKNGFAHARFVPPESRLQLQVSKTQVARTERRVSGETTRVAKRPSAGVGLAGTGGLGAPGGPESQGRAQRPRTGRQRGSRAGLRARIPPCPRSHPRSESDGSEYSAECASLFHSTVAESSEGEGSEYTANRFGDSESSGSEDRGHRVALVWPKASGGRRLPAEARVCRIKASKALRKKIRRFQPEALKVMTMV</sequence>
<dbReference type="EMBL" id="BEZZ01000859">
    <property type="protein sequence ID" value="GCC36630.1"/>
    <property type="molecule type" value="Genomic_DNA"/>
</dbReference>
<evidence type="ECO:0008006" key="6">
    <source>
        <dbReference type="Google" id="ProtNLM"/>
    </source>
</evidence>
<organism evidence="4 5">
    <name type="scientific">Chiloscyllium punctatum</name>
    <name type="common">Brownbanded bambooshark</name>
    <name type="synonym">Hemiscyllium punctatum</name>
    <dbReference type="NCBI Taxonomy" id="137246"/>
    <lineage>
        <taxon>Eukaryota</taxon>
        <taxon>Metazoa</taxon>
        <taxon>Chordata</taxon>
        <taxon>Craniata</taxon>
        <taxon>Vertebrata</taxon>
        <taxon>Chondrichthyes</taxon>
        <taxon>Elasmobranchii</taxon>
        <taxon>Galeomorphii</taxon>
        <taxon>Galeoidea</taxon>
        <taxon>Orectolobiformes</taxon>
        <taxon>Hemiscylliidae</taxon>
        <taxon>Chiloscyllium</taxon>
    </lineage>
</organism>
<dbReference type="InterPro" id="IPR024843">
    <property type="entry name" value="Dapper"/>
</dbReference>
<feature type="region of interest" description="Disordered" evidence="3">
    <location>
        <begin position="169"/>
        <end position="204"/>
    </location>
</feature>
<dbReference type="Pfam" id="PF15268">
    <property type="entry name" value="Dapper"/>
    <property type="match status" value="2"/>
</dbReference>